<evidence type="ECO:0000256" key="11">
    <source>
        <dbReference type="SAM" id="MobiDB-lite"/>
    </source>
</evidence>
<feature type="transmembrane region" description="Helical" evidence="10">
    <location>
        <begin position="32"/>
        <end position="51"/>
    </location>
</feature>
<dbReference type="PANTHER" id="PTHR31503">
    <property type="entry name" value="VACUOLAR CALCIUM ION TRANSPORTER"/>
    <property type="match status" value="1"/>
</dbReference>
<evidence type="ECO:0000256" key="10">
    <source>
        <dbReference type="RuleBase" id="RU365028"/>
    </source>
</evidence>
<dbReference type="InParanoid" id="A0A1Y2ALD8"/>
<feature type="transmembrane region" description="Helical" evidence="10">
    <location>
        <begin position="160"/>
        <end position="180"/>
    </location>
</feature>
<keyword evidence="7 10" id="KW-1133">Transmembrane helix</keyword>
<dbReference type="NCBIfam" id="TIGR00846">
    <property type="entry name" value="caca2"/>
    <property type="match status" value="1"/>
</dbReference>
<comment type="caution">
    <text evidence="10">Lacks conserved residue(s) required for the propagation of feature annotation.</text>
</comment>
<feature type="transmembrane region" description="Helical" evidence="10">
    <location>
        <begin position="319"/>
        <end position="344"/>
    </location>
</feature>
<feature type="domain" description="Sodium/calcium exchanger membrane region" evidence="12">
    <location>
        <begin position="257"/>
        <end position="395"/>
    </location>
</feature>
<organism evidence="13 14">
    <name type="scientific">Naematelia encephala</name>
    <dbReference type="NCBI Taxonomy" id="71784"/>
    <lineage>
        <taxon>Eukaryota</taxon>
        <taxon>Fungi</taxon>
        <taxon>Dikarya</taxon>
        <taxon>Basidiomycota</taxon>
        <taxon>Agaricomycotina</taxon>
        <taxon>Tremellomycetes</taxon>
        <taxon>Tremellales</taxon>
        <taxon>Naemateliaceae</taxon>
        <taxon>Naematelia</taxon>
    </lineage>
</organism>
<evidence type="ECO:0000259" key="12">
    <source>
        <dbReference type="Pfam" id="PF01699"/>
    </source>
</evidence>
<dbReference type="NCBIfam" id="TIGR00378">
    <property type="entry name" value="cax"/>
    <property type="match status" value="1"/>
</dbReference>
<comment type="caution">
    <text evidence="13">The sequence shown here is derived from an EMBL/GenBank/DDBJ whole genome shotgun (WGS) entry which is preliminary data.</text>
</comment>
<dbReference type="GO" id="GO:0000329">
    <property type="term" value="C:fungal-type vacuole membrane"/>
    <property type="evidence" value="ECO:0007669"/>
    <property type="project" value="TreeGrafter"/>
</dbReference>
<feature type="region of interest" description="Disordered" evidence="11">
    <location>
        <begin position="1"/>
        <end position="21"/>
    </location>
</feature>
<feature type="transmembrane region" description="Helical" evidence="10">
    <location>
        <begin position="289"/>
        <end position="312"/>
    </location>
</feature>
<dbReference type="GO" id="GO:0012505">
    <property type="term" value="C:endomembrane system"/>
    <property type="evidence" value="ECO:0007669"/>
    <property type="project" value="UniProtKB-SubCell"/>
</dbReference>
<evidence type="ECO:0000256" key="4">
    <source>
        <dbReference type="ARBA" id="ARBA00022568"/>
    </source>
</evidence>
<dbReference type="InterPro" id="IPR004798">
    <property type="entry name" value="CAX-like"/>
</dbReference>
<feature type="transmembrane region" description="Helical" evidence="10">
    <location>
        <begin position="380"/>
        <end position="399"/>
    </location>
</feature>
<sequence length="400" mass="43127">MPPSETTALLPPTGRNGLSQPKKFDPIGSSRHLIFGSWINLLLIAVPLSIIADLLHWNAAARFSTSFLAIVPLAKLLGDATEQLSMKLGQTLGGLLNATFGNAVELIVAVAALNQNELRLVQTSLLGSVLSNLLLVLGMSFFAAGFFYHESTFQATAAQASSSLMTLACITLILPAAYHASETDGTLSLFSSEGAPDPHDKSLRGLLVLSRGTSIILLLTYIGYLFFQLRTHSALFEAEQTDEDEEVADMDQWSAGAWLVIITVITSFCADVLVGSIDETAEQWHIPKRFIGLILLPLVGNAAEHVTSVWMACKGKMELTIGVSVGSSIQIAAGMIPLLVIIAWPLNKDLTLFFANFETIVLFVSVMLVNLLLQDGRANYMEGVMLISLYLVIALSYIVS</sequence>
<comment type="subcellular location">
    <subcellularLocation>
        <location evidence="1">Endomembrane system</location>
        <topology evidence="1">Multi-pass membrane protein</topology>
    </subcellularLocation>
    <subcellularLocation>
        <location evidence="10">Vacuole membrane</location>
    </subcellularLocation>
</comment>
<evidence type="ECO:0000256" key="2">
    <source>
        <dbReference type="ARBA" id="ARBA00008170"/>
    </source>
</evidence>
<protein>
    <recommendedName>
        <fullName evidence="10">Vacuolar calcium ion transporter</fullName>
    </recommendedName>
</protein>
<evidence type="ECO:0000256" key="3">
    <source>
        <dbReference type="ARBA" id="ARBA00022448"/>
    </source>
</evidence>
<comment type="function">
    <text evidence="10">Has a role in promoting intracellular calcium ion sequestration via the exchange of calcium ions for hydrogen ions across the vacuolar membrane. Involved also in manganese ion homeostasis via its uptake into the vacuole.</text>
</comment>
<keyword evidence="6 10" id="KW-0106">Calcium</keyword>
<feature type="transmembrane region" description="Helical" evidence="10">
    <location>
        <begin position="95"/>
        <end position="113"/>
    </location>
</feature>
<dbReference type="STRING" id="71784.A0A1Y2ALD8"/>
<evidence type="ECO:0000256" key="9">
    <source>
        <dbReference type="ARBA" id="ARBA00023136"/>
    </source>
</evidence>
<feature type="transmembrane region" description="Helical" evidence="10">
    <location>
        <begin position="257"/>
        <end position="277"/>
    </location>
</feature>
<accession>A0A1Y2ALD8</accession>
<dbReference type="EMBL" id="MCFC01000084">
    <property type="protein sequence ID" value="ORY23037.1"/>
    <property type="molecule type" value="Genomic_DNA"/>
</dbReference>
<proteinExistence type="inferred from homology"/>
<dbReference type="Pfam" id="PF01699">
    <property type="entry name" value="Na_Ca_ex"/>
    <property type="match status" value="2"/>
</dbReference>
<dbReference type="GO" id="GO:0015369">
    <property type="term" value="F:calcium:proton antiporter activity"/>
    <property type="evidence" value="ECO:0007669"/>
    <property type="project" value="UniProtKB-UniRule"/>
</dbReference>
<keyword evidence="9 10" id="KW-0472">Membrane</keyword>
<dbReference type="InterPro" id="IPR004837">
    <property type="entry name" value="NaCa_Exmemb"/>
</dbReference>
<keyword evidence="5 10" id="KW-0812">Transmembrane</keyword>
<keyword evidence="10" id="KW-0926">Vacuole</keyword>
<keyword evidence="14" id="KW-1185">Reference proteome</keyword>
<dbReference type="PANTHER" id="PTHR31503:SF22">
    <property type="entry name" value="VACUOLAR CALCIUM ION TRANSPORTER"/>
    <property type="match status" value="1"/>
</dbReference>
<evidence type="ECO:0000313" key="13">
    <source>
        <dbReference type="EMBL" id="ORY23037.1"/>
    </source>
</evidence>
<dbReference type="FunCoup" id="A0A1Y2ALD8">
    <property type="interactions" value="28"/>
</dbReference>
<dbReference type="Proteomes" id="UP000193986">
    <property type="component" value="Unassembled WGS sequence"/>
</dbReference>
<dbReference type="InterPro" id="IPR044880">
    <property type="entry name" value="NCX_ion-bd_dom_sf"/>
</dbReference>
<feature type="domain" description="Sodium/calcium exchanger membrane region" evidence="12">
    <location>
        <begin position="62"/>
        <end position="229"/>
    </location>
</feature>
<feature type="transmembrane region" description="Helical" evidence="10">
    <location>
        <begin position="350"/>
        <end position="373"/>
    </location>
</feature>
<comment type="similarity">
    <text evidence="2 10">Belongs to the Ca(2+):cation antiporter (CaCA) (TC 2.A.19) family.</text>
</comment>
<feature type="transmembrane region" description="Helical" evidence="10">
    <location>
        <begin position="125"/>
        <end position="148"/>
    </location>
</feature>
<evidence type="ECO:0000256" key="8">
    <source>
        <dbReference type="ARBA" id="ARBA00023065"/>
    </source>
</evidence>
<reference evidence="13 14" key="1">
    <citation type="submission" date="2016-07" db="EMBL/GenBank/DDBJ databases">
        <title>Pervasive Adenine N6-methylation of Active Genes in Fungi.</title>
        <authorList>
            <consortium name="DOE Joint Genome Institute"/>
            <person name="Mondo S.J."/>
            <person name="Dannebaum R.O."/>
            <person name="Kuo R.C."/>
            <person name="Labutti K."/>
            <person name="Haridas S."/>
            <person name="Kuo A."/>
            <person name="Salamov A."/>
            <person name="Ahrendt S.R."/>
            <person name="Lipzen A."/>
            <person name="Sullivan W."/>
            <person name="Andreopoulos W.B."/>
            <person name="Clum A."/>
            <person name="Lindquist E."/>
            <person name="Daum C."/>
            <person name="Ramamoorthy G.K."/>
            <person name="Gryganskyi A."/>
            <person name="Culley D."/>
            <person name="Magnuson J.K."/>
            <person name="James T.Y."/>
            <person name="O'Malley M.A."/>
            <person name="Stajich J.E."/>
            <person name="Spatafora J.W."/>
            <person name="Visel A."/>
            <person name="Grigoriev I.V."/>
        </authorList>
    </citation>
    <scope>NUCLEOTIDE SEQUENCE [LARGE SCALE GENOMIC DNA]</scope>
    <source>
        <strain evidence="13 14">68-887.2</strain>
    </source>
</reference>
<dbReference type="OrthoDB" id="1699231at2759"/>
<keyword evidence="3 10" id="KW-0813">Transport</keyword>
<evidence type="ECO:0000256" key="6">
    <source>
        <dbReference type="ARBA" id="ARBA00022837"/>
    </source>
</evidence>
<dbReference type="InterPro" id="IPR004713">
    <property type="entry name" value="CaH_exchang"/>
</dbReference>
<keyword evidence="8 10" id="KW-0406">Ion transport</keyword>
<evidence type="ECO:0000256" key="5">
    <source>
        <dbReference type="ARBA" id="ARBA00022692"/>
    </source>
</evidence>
<gene>
    <name evidence="13" type="ORF">BCR39DRAFT_550069</name>
</gene>
<dbReference type="AlphaFoldDB" id="A0A1Y2ALD8"/>
<feature type="transmembrane region" description="Helical" evidence="10">
    <location>
        <begin position="206"/>
        <end position="227"/>
    </location>
</feature>
<name>A0A1Y2ALD8_9TREE</name>
<dbReference type="Gene3D" id="1.20.1420.30">
    <property type="entry name" value="NCX, central ion-binding region"/>
    <property type="match status" value="1"/>
</dbReference>
<evidence type="ECO:0000313" key="14">
    <source>
        <dbReference type="Proteomes" id="UP000193986"/>
    </source>
</evidence>
<evidence type="ECO:0000256" key="7">
    <source>
        <dbReference type="ARBA" id="ARBA00022989"/>
    </source>
</evidence>
<evidence type="ECO:0000256" key="1">
    <source>
        <dbReference type="ARBA" id="ARBA00004127"/>
    </source>
</evidence>
<dbReference type="GO" id="GO:0006874">
    <property type="term" value="P:intracellular calcium ion homeostasis"/>
    <property type="evidence" value="ECO:0007669"/>
    <property type="project" value="TreeGrafter"/>
</dbReference>
<keyword evidence="4 10" id="KW-0109">Calcium transport</keyword>
<keyword evidence="10" id="KW-0050">Antiport</keyword>